<reference evidence="8 9" key="1">
    <citation type="submission" date="2020-04" db="EMBL/GenBank/DDBJ databases">
        <title>Molecular characterization of pseudomonads from Agaricus bisporus reveal novel blotch 2 pathogens in Western Europe.</title>
        <authorList>
            <person name="Taparia T."/>
            <person name="Krijger M."/>
            <person name="Haynes E."/>
            <person name="Elpinstone J.G."/>
            <person name="Noble R."/>
            <person name="Van Der Wolf J."/>
        </authorList>
    </citation>
    <scope>NUCLEOTIDE SEQUENCE [LARGE SCALE GENOMIC DNA]</scope>
    <source>
        <strain evidence="8 9">G9001</strain>
    </source>
</reference>
<organism evidence="8 9">
    <name type="scientific">Pseudomonas gingeri</name>
    <dbReference type="NCBI Taxonomy" id="117681"/>
    <lineage>
        <taxon>Bacteria</taxon>
        <taxon>Pseudomonadati</taxon>
        <taxon>Pseudomonadota</taxon>
        <taxon>Gammaproteobacteria</taxon>
        <taxon>Pseudomonadales</taxon>
        <taxon>Pseudomonadaceae</taxon>
        <taxon>Pseudomonas</taxon>
    </lineage>
</organism>
<protein>
    <submittedName>
        <fullName evidence="8">Chromate transporter</fullName>
    </submittedName>
</protein>
<evidence type="ECO:0000256" key="6">
    <source>
        <dbReference type="ARBA" id="ARBA00023136"/>
    </source>
</evidence>
<evidence type="ECO:0000313" key="9">
    <source>
        <dbReference type="Proteomes" id="UP000522864"/>
    </source>
</evidence>
<dbReference type="PANTHER" id="PTHR43663">
    <property type="entry name" value="CHROMATE TRANSPORT PROTEIN-RELATED"/>
    <property type="match status" value="1"/>
</dbReference>
<evidence type="ECO:0000256" key="1">
    <source>
        <dbReference type="ARBA" id="ARBA00004651"/>
    </source>
</evidence>
<keyword evidence="3" id="KW-1003">Cell membrane</keyword>
<gene>
    <name evidence="8" type="ORF">HX830_31265</name>
</gene>
<dbReference type="Proteomes" id="UP000522864">
    <property type="component" value="Unassembled WGS sequence"/>
</dbReference>
<dbReference type="AlphaFoldDB" id="A0A7Y7WXQ9"/>
<evidence type="ECO:0000256" key="2">
    <source>
        <dbReference type="ARBA" id="ARBA00005262"/>
    </source>
</evidence>
<name>A0A7Y7WXQ9_9PSED</name>
<evidence type="ECO:0000256" key="4">
    <source>
        <dbReference type="ARBA" id="ARBA00022692"/>
    </source>
</evidence>
<dbReference type="GO" id="GO:0005886">
    <property type="term" value="C:plasma membrane"/>
    <property type="evidence" value="ECO:0007669"/>
    <property type="project" value="UniProtKB-SubCell"/>
</dbReference>
<feature type="transmembrane region" description="Helical" evidence="7">
    <location>
        <begin position="153"/>
        <end position="180"/>
    </location>
</feature>
<evidence type="ECO:0000313" key="8">
    <source>
        <dbReference type="EMBL" id="NWB89350.1"/>
    </source>
</evidence>
<dbReference type="EMBL" id="JACAQA010000048">
    <property type="protein sequence ID" value="NWB89350.1"/>
    <property type="molecule type" value="Genomic_DNA"/>
</dbReference>
<keyword evidence="4 7" id="KW-0812">Transmembrane</keyword>
<feature type="transmembrane region" description="Helical" evidence="7">
    <location>
        <begin position="121"/>
        <end position="141"/>
    </location>
</feature>
<feature type="transmembrane region" description="Helical" evidence="7">
    <location>
        <begin position="20"/>
        <end position="39"/>
    </location>
</feature>
<evidence type="ECO:0000256" key="3">
    <source>
        <dbReference type="ARBA" id="ARBA00022475"/>
    </source>
</evidence>
<comment type="similarity">
    <text evidence="2">Belongs to the chromate ion transporter (CHR) (TC 2.A.51) family.</text>
</comment>
<sequence>MLMSAPALTSPAPSPSLWQLFYNFAMVGLFGFGGVMPWARQMMVDRRRWVDEPAFNELLTTGQFFPGPNIGNVSIIYGRRQHGLAGACAALFGLYLFPSIITVLAGFAYARWWSNDAVQQVFGAIMPIATGLMLGTTLRLLKAMPRNLANYCAFGVTFILMGVLVLPLWSVLLICIPLSIALRFLDKRA</sequence>
<accession>A0A7Y7WXQ9</accession>
<keyword evidence="5 7" id="KW-1133">Transmembrane helix</keyword>
<dbReference type="InterPro" id="IPR052518">
    <property type="entry name" value="CHR_Transporter"/>
</dbReference>
<dbReference type="InterPro" id="IPR003370">
    <property type="entry name" value="Chromate_transpt"/>
</dbReference>
<feature type="transmembrane region" description="Helical" evidence="7">
    <location>
        <begin position="84"/>
        <end position="109"/>
    </location>
</feature>
<evidence type="ECO:0000256" key="5">
    <source>
        <dbReference type="ARBA" id="ARBA00022989"/>
    </source>
</evidence>
<dbReference type="GO" id="GO:0015109">
    <property type="term" value="F:chromate transmembrane transporter activity"/>
    <property type="evidence" value="ECO:0007669"/>
    <property type="project" value="InterPro"/>
</dbReference>
<dbReference type="PANTHER" id="PTHR43663:SF1">
    <property type="entry name" value="CHROMATE TRANSPORTER"/>
    <property type="match status" value="1"/>
</dbReference>
<proteinExistence type="inferred from homology"/>
<keyword evidence="6 7" id="KW-0472">Membrane</keyword>
<evidence type="ECO:0000256" key="7">
    <source>
        <dbReference type="SAM" id="Phobius"/>
    </source>
</evidence>
<comment type="subcellular location">
    <subcellularLocation>
        <location evidence="1">Cell membrane</location>
        <topology evidence="1">Multi-pass membrane protein</topology>
    </subcellularLocation>
</comment>
<dbReference type="Pfam" id="PF02417">
    <property type="entry name" value="Chromate_transp"/>
    <property type="match status" value="1"/>
</dbReference>
<comment type="caution">
    <text evidence="8">The sequence shown here is derived from an EMBL/GenBank/DDBJ whole genome shotgun (WGS) entry which is preliminary data.</text>
</comment>